<dbReference type="EMBL" id="KL142374">
    <property type="protein sequence ID" value="KDR78487.1"/>
    <property type="molecule type" value="Genomic_DNA"/>
</dbReference>
<evidence type="ECO:0000313" key="3">
    <source>
        <dbReference type="Proteomes" id="UP000027222"/>
    </source>
</evidence>
<feature type="region of interest" description="Disordered" evidence="1">
    <location>
        <begin position="12"/>
        <end position="57"/>
    </location>
</feature>
<dbReference type="HOGENOM" id="CLU_3001984_0_0_1"/>
<proteinExistence type="predicted"/>
<gene>
    <name evidence="2" type="ORF">GALMADRAFT_243888</name>
</gene>
<dbReference type="Proteomes" id="UP000027222">
    <property type="component" value="Unassembled WGS sequence"/>
</dbReference>
<name>A0A067T830_GALM3</name>
<organism evidence="2 3">
    <name type="scientific">Galerina marginata (strain CBS 339.88)</name>
    <dbReference type="NCBI Taxonomy" id="685588"/>
    <lineage>
        <taxon>Eukaryota</taxon>
        <taxon>Fungi</taxon>
        <taxon>Dikarya</taxon>
        <taxon>Basidiomycota</taxon>
        <taxon>Agaricomycotina</taxon>
        <taxon>Agaricomycetes</taxon>
        <taxon>Agaricomycetidae</taxon>
        <taxon>Agaricales</taxon>
        <taxon>Agaricineae</taxon>
        <taxon>Strophariaceae</taxon>
        <taxon>Galerina</taxon>
    </lineage>
</organism>
<sequence length="57" mass="6030">TICYSSVLCSRTKIHNTPSPSPMPPRSPSPWISPPQPTITVAPNSSSQPSSPALQKS</sequence>
<accession>A0A067T830</accession>
<keyword evidence="3" id="KW-1185">Reference proteome</keyword>
<protein>
    <submittedName>
        <fullName evidence="2">Uncharacterized protein</fullName>
    </submittedName>
</protein>
<feature type="compositionally biased region" description="Pro residues" evidence="1">
    <location>
        <begin position="19"/>
        <end position="37"/>
    </location>
</feature>
<feature type="compositionally biased region" description="Low complexity" evidence="1">
    <location>
        <begin position="43"/>
        <end position="57"/>
    </location>
</feature>
<evidence type="ECO:0000256" key="1">
    <source>
        <dbReference type="SAM" id="MobiDB-lite"/>
    </source>
</evidence>
<reference evidence="3" key="1">
    <citation type="journal article" date="2014" name="Proc. Natl. Acad. Sci. U.S.A.">
        <title>Extensive sampling of basidiomycete genomes demonstrates inadequacy of the white-rot/brown-rot paradigm for wood decay fungi.</title>
        <authorList>
            <person name="Riley R."/>
            <person name="Salamov A.A."/>
            <person name="Brown D.W."/>
            <person name="Nagy L.G."/>
            <person name="Floudas D."/>
            <person name="Held B.W."/>
            <person name="Levasseur A."/>
            <person name="Lombard V."/>
            <person name="Morin E."/>
            <person name="Otillar R."/>
            <person name="Lindquist E.A."/>
            <person name="Sun H."/>
            <person name="LaButti K.M."/>
            <person name="Schmutz J."/>
            <person name="Jabbour D."/>
            <person name="Luo H."/>
            <person name="Baker S.E."/>
            <person name="Pisabarro A.G."/>
            <person name="Walton J.D."/>
            <person name="Blanchette R.A."/>
            <person name="Henrissat B."/>
            <person name="Martin F."/>
            <person name="Cullen D."/>
            <person name="Hibbett D.S."/>
            <person name="Grigoriev I.V."/>
        </authorList>
    </citation>
    <scope>NUCLEOTIDE SEQUENCE [LARGE SCALE GENOMIC DNA]</scope>
    <source>
        <strain evidence="3">CBS 339.88</strain>
    </source>
</reference>
<evidence type="ECO:0000313" key="2">
    <source>
        <dbReference type="EMBL" id="KDR78487.1"/>
    </source>
</evidence>
<dbReference type="AlphaFoldDB" id="A0A067T830"/>
<feature type="non-terminal residue" evidence="2">
    <location>
        <position position="1"/>
    </location>
</feature>